<reference evidence="1 2" key="1">
    <citation type="submission" date="2020-08" db="EMBL/GenBank/DDBJ databases">
        <title>Sequencing the genomes of 1000 actinobacteria strains.</title>
        <authorList>
            <person name="Klenk H.-P."/>
        </authorList>
    </citation>
    <scope>NUCLEOTIDE SEQUENCE [LARGE SCALE GENOMIC DNA]</scope>
    <source>
        <strain evidence="1 2">DSM 41530</strain>
    </source>
</reference>
<dbReference type="RefSeq" id="WP_020874786.1">
    <property type="nucleotide sequence ID" value="NZ_CP157811.1"/>
</dbReference>
<accession>A0ABR6LZ98</accession>
<sequence>MAVTHPDEKVTHYGHDRAGRPEIMELGEFDAYAAALVDGSVWTFQWY</sequence>
<keyword evidence="2" id="KW-1185">Reference proteome</keyword>
<proteinExistence type="predicted"/>
<comment type="caution">
    <text evidence="1">The sequence shown here is derived from an EMBL/GenBank/DDBJ whole genome shotgun (WGS) entry which is preliminary data.</text>
</comment>
<dbReference type="Proteomes" id="UP000530530">
    <property type="component" value="Unassembled WGS sequence"/>
</dbReference>
<name>A0ABR6LZ98_9ACTN</name>
<evidence type="ECO:0000313" key="1">
    <source>
        <dbReference type="EMBL" id="MBB4787509.1"/>
    </source>
</evidence>
<protein>
    <submittedName>
        <fullName evidence="1">Uncharacterized protein</fullName>
    </submittedName>
</protein>
<evidence type="ECO:0000313" key="2">
    <source>
        <dbReference type="Proteomes" id="UP000530530"/>
    </source>
</evidence>
<dbReference type="EMBL" id="JACHNG010000002">
    <property type="protein sequence ID" value="MBB4787509.1"/>
    <property type="molecule type" value="Genomic_DNA"/>
</dbReference>
<gene>
    <name evidence="1" type="ORF">BJY27_008556</name>
</gene>
<organism evidence="1 2">
    <name type="scientific">Streptomyces rapamycinicus</name>
    <dbReference type="NCBI Taxonomy" id="1226757"/>
    <lineage>
        <taxon>Bacteria</taxon>
        <taxon>Bacillati</taxon>
        <taxon>Actinomycetota</taxon>
        <taxon>Actinomycetes</taxon>
        <taxon>Kitasatosporales</taxon>
        <taxon>Streptomycetaceae</taxon>
        <taxon>Streptomyces</taxon>
        <taxon>Streptomyces violaceusniger group</taxon>
    </lineage>
</organism>